<keyword evidence="3" id="KW-0808">Transferase</keyword>
<dbReference type="InterPro" id="IPR002213">
    <property type="entry name" value="UDP_glucos_trans"/>
</dbReference>
<dbReference type="InterPro" id="IPR058980">
    <property type="entry name" value="Glyco_transf_N"/>
</dbReference>
<evidence type="ECO:0000256" key="1">
    <source>
        <dbReference type="ARBA" id="ARBA00009995"/>
    </source>
</evidence>
<keyword evidence="6" id="KW-1185">Reference proteome</keyword>
<evidence type="ECO:0000313" key="6">
    <source>
        <dbReference type="Proteomes" id="UP001190926"/>
    </source>
</evidence>
<proteinExistence type="inferred from homology"/>
<reference evidence="5 6" key="1">
    <citation type="journal article" date="2021" name="Nat. Commun.">
        <title>Incipient diploidization of the medicinal plant Perilla within 10,000 years.</title>
        <authorList>
            <person name="Zhang Y."/>
            <person name="Shen Q."/>
            <person name="Leng L."/>
            <person name="Zhang D."/>
            <person name="Chen S."/>
            <person name="Shi Y."/>
            <person name="Ning Z."/>
            <person name="Chen S."/>
        </authorList>
    </citation>
    <scope>NUCLEOTIDE SEQUENCE [LARGE SCALE GENOMIC DNA]</scope>
    <source>
        <strain evidence="6">cv. PC099</strain>
    </source>
</reference>
<gene>
    <name evidence="5" type="ORF">C2S53_006427</name>
</gene>
<dbReference type="Gene3D" id="3.40.50.2000">
    <property type="entry name" value="Glycogen Phosphorylase B"/>
    <property type="match status" value="2"/>
</dbReference>
<organism evidence="5 6">
    <name type="scientific">Perilla frutescens var. hirtella</name>
    <name type="common">Perilla citriodora</name>
    <name type="synonym">Perilla setoyensis</name>
    <dbReference type="NCBI Taxonomy" id="608512"/>
    <lineage>
        <taxon>Eukaryota</taxon>
        <taxon>Viridiplantae</taxon>
        <taxon>Streptophyta</taxon>
        <taxon>Embryophyta</taxon>
        <taxon>Tracheophyta</taxon>
        <taxon>Spermatophyta</taxon>
        <taxon>Magnoliopsida</taxon>
        <taxon>eudicotyledons</taxon>
        <taxon>Gunneridae</taxon>
        <taxon>Pentapetalae</taxon>
        <taxon>asterids</taxon>
        <taxon>lamiids</taxon>
        <taxon>Lamiales</taxon>
        <taxon>Lamiaceae</taxon>
        <taxon>Nepetoideae</taxon>
        <taxon>Elsholtzieae</taxon>
        <taxon>Perilla</taxon>
    </lineage>
</organism>
<dbReference type="EMBL" id="SDAM02000067">
    <property type="protein sequence ID" value="KAH6832640.1"/>
    <property type="molecule type" value="Genomic_DNA"/>
</dbReference>
<comment type="similarity">
    <text evidence="1">Belongs to the UDP-glycosyltransferase family.</text>
</comment>
<protein>
    <recommendedName>
        <fullName evidence="4">Glycosyltransferase N-terminal domain-containing protein</fullName>
    </recommendedName>
</protein>
<comment type="caution">
    <text evidence="5">The sequence shown here is derived from an EMBL/GenBank/DDBJ whole genome shotgun (WGS) entry which is preliminary data.</text>
</comment>
<dbReference type="GO" id="GO:0016138">
    <property type="term" value="P:glycoside biosynthetic process"/>
    <property type="evidence" value="ECO:0007669"/>
    <property type="project" value="UniProtKB-ARBA"/>
</dbReference>
<dbReference type="PANTHER" id="PTHR48044:SF48">
    <property type="entry name" value="GLYCOSYLTRANSFERASE"/>
    <property type="match status" value="1"/>
</dbReference>
<dbReference type="PANTHER" id="PTHR48044">
    <property type="entry name" value="GLYCOSYLTRANSFERASE"/>
    <property type="match status" value="1"/>
</dbReference>
<dbReference type="CDD" id="cd03784">
    <property type="entry name" value="GT1_Gtf-like"/>
    <property type="match status" value="1"/>
</dbReference>
<evidence type="ECO:0000256" key="2">
    <source>
        <dbReference type="ARBA" id="ARBA00022676"/>
    </source>
</evidence>
<accession>A0AAD4JF32</accession>
<evidence type="ECO:0000256" key="3">
    <source>
        <dbReference type="ARBA" id="ARBA00022679"/>
    </source>
</evidence>
<keyword evidence="2" id="KW-0328">Glycosyltransferase</keyword>
<dbReference type="Pfam" id="PF00201">
    <property type="entry name" value="UDPGT"/>
    <property type="match status" value="1"/>
</dbReference>
<dbReference type="SUPFAM" id="SSF53756">
    <property type="entry name" value="UDP-Glycosyltransferase/glycogen phosphorylase"/>
    <property type="match status" value="1"/>
</dbReference>
<evidence type="ECO:0000259" key="4">
    <source>
        <dbReference type="Pfam" id="PF26168"/>
    </source>
</evidence>
<dbReference type="FunFam" id="3.40.50.2000:FF:000060">
    <property type="entry name" value="Glycosyltransferase"/>
    <property type="match status" value="1"/>
</dbReference>
<dbReference type="GO" id="GO:0008194">
    <property type="term" value="F:UDP-glycosyltransferase activity"/>
    <property type="evidence" value="ECO:0007669"/>
    <property type="project" value="InterPro"/>
</dbReference>
<feature type="domain" description="Glycosyltransferase N-terminal" evidence="4">
    <location>
        <begin position="5"/>
        <end position="235"/>
    </location>
</feature>
<dbReference type="Pfam" id="PF26168">
    <property type="entry name" value="Glyco_transf_N"/>
    <property type="match status" value="1"/>
</dbReference>
<evidence type="ECO:0000313" key="5">
    <source>
        <dbReference type="EMBL" id="KAH6832640.1"/>
    </source>
</evidence>
<name>A0AAD4JF32_PERFH</name>
<sequence length="455" mass="50787">MKQGQVAVIVVPLPAQGHLNQMLQLSCLISSYGQLPVYYVGSAVHNRQARARINGLITPQQVSKIEFHEIVTPPFASPSPDPNSTNKFPSQLMPAWNAALQLRGPLAAFLQEMAMNFERVVVVYDHPMMAAVVQDVSAIVNAESYAFITISAFSALSFIYAGRGEPFPLQHPRELPPYEGWISDEFASFLDLQSEPSDYRAGDIYNTCRFIEAPCMEVLEREEKRKSWAIGPILPPNISSQNHQQHECLEWLDKQNPKSVIYVSFGTTVSLSDEQINELAHGLEQSKVKFLWVLRDADKGDIFDVEVRRSELPEGFEERVGGEGMVVREWAPQPQILAHPSIGGFMSHCGWNSCLESINMGVAIAAWPMHSDQPRNAALLTDILKISILVREWTQRRELVKASTVESVVRRLMASPEGDEIRKRAEELGGAARRAAQPGGASRLEFDSFIAHITR</sequence>
<dbReference type="AlphaFoldDB" id="A0AAD4JF32"/>
<dbReference type="Proteomes" id="UP001190926">
    <property type="component" value="Unassembled WGS sequence"/>
</dbReference>